<proteinExistence type="inferred from homology"/>
<dbReference type="InterPro" id="IPR051054">
    <property type="entry name" value="SorC_transcr_regulators"/>
</dbReference>
<dbReference type="GO" id="GO:0030246">
    <property type="term" value="F:carbohydrate binding"/>
    <property type="evidence" value="ECO:0007669"/>
    <property type="project" value="InterPro"/>
</dbReference>
<dbReference type="Pfam" id="PF04198">
    <property type="entry name" value="Sugar-bind"/>
    <property type="match status" value="1"/>
</dbReference>
<organism evidence="6 7">
    <name type="scientific">Rhizobium glycinendophyticum</name>
    <dbReference type="NCBI Taxonomy" id="2589807"/>
    <lineage>
        <taxon>Bacteria</taxon>
        <taxon>Pseudomonadati</taxon>
        <taxon>Pseudomonadota</taxon>
        <taxon>Alphaproteobacteria</taxon>
        <taxon>Hyphomicrobiales</taxon>
        <taxon>Rhizobiaceae</taxon>
        <taxon>Rhizobium/Agrobacterium group</taxon>
        <taxon>Rhizobium</taxon>
    </lineage>
</organism>
<dbReference type="Proteomes" id="UP000316429">
    <property type="component" value="Unassembled WGS sequence"/>
</dbReference>
<evidence type="ECO:0000313" key="6">
    <source>
        <dbReference type="EMBL" id="TPP04239.1"/>
    </source>
</evidence>
<keyword evidence="7" id="KW-1185">Reference proteome</keyword>
<accession>A0A504TQ57</accession>
<dbReference type="InterPro" id="IPR037171">
    <property type="entry name" value="NagB/RpiA_transferase-like"/>
</dbReference>
<keyword evidence="3" id="KW-0238">DNA-binding</keyword>
<dbReference type="GO" id="GO:0003677">
    <property type="term" value="F:DNA binding"/>
    <property type="evidence" value="ECO:0007669"/>
    <property type="project" value="UniProtKB-KW"/>
</dbReference>
<protein>
    <submittedName>
        <fullName evidence="6">Sugar-binding transcriptional regulator</fullName>
    </submittedName>
</protein>
<dbReference type="RefSeq" id="WP_140832312.1">
    <property type="nucleotide sequence ID" value="NZ_VFYP01000008.1"/>
</dbReference>
<comment type="caution">
    <text evidence="6">The sequence shown here is derived from an EMBL/GenBank/DDBJ whole genome shotgun (WGS) entry which is preliminary data.</text>
</comment>
<dbReference type="AlphaFoldDB" id="A0A504TQ57"/>
<feature type="domain" description="Sugar-binding" evidence="5">
    <location>
        <begin position="67"/>
        <end position="318"/>
    </location>
</feature>
<evidence type="ECO:0000256" key="3">
    <source>
        <dbReference type="ARBA" id="ARBA00023125"/>
    </source>
</evidence>
<evidence type="ECO:0000256" key="1">
    <source>
        <dbReference type="ARBA" id="ARBA00010466"/>
    </source>
</evidence>
<dbReference type="SUPFAM" id="SSF100950">
    <property type="entry name" value="NagB/RpiA/CoA transferase-like"/>
    <property type="match status" value="1"/>
</dbReference>
<name>A0A504TQ57_9HYPH</name>
<dbReference type="Gene3D" id="1.10.10.60">
    <property type="entry name" value="Homeodomain-like"/>
    <property type="match status" value="1"/>
</dbReference>
<gene>
    <name evidence="6" type="ORF">FJQ55_22550</name>
</gene>
<dbReference type="PANTHER" id="PTHR34294:SF1">
    <property type="entry name" value="TRANSCRIPTIONAL REGULATOR LSRR"/>
    <property type="match status" value="1"/>
</dbReference>
<keyword evidence="2" id="KW-0805">Transcription regulation</keyword>
<sequence>MQVNPSAVVVQSEAERLRARVAWLYHIENYTQNDIASQLGINRVMVVRLLAEARRRNEVRVTISSTLSEMTALERQLETHYGIGKVIVAPFADADGDPTKVIAAAAGALISSLMHSGMVVGVGWGRTLYNTLPFIAGAALDDFRVVSLLGGISAARRFNPAEFAWQFAELFKGEGFLVTAPAVVDSPETKHALLERCGLAAIFEMADKLDVALLSVGGISALTTSYRTGYLSEADRRSLMDAGAVGDILYNFIDKEGRLVDHEVNARVISVSLERLRRTPERVLISGGPEKLHALRASISTIKPTIFVTDEQTAGALLQLRPVD</sequence>
<reference evidence="6 7" key="1">
    <citation type="submission" date="2019-06" db="EMBL/GenBank/DDBJ databases">
        <title>Rhizobium sp. CL12 isolated from roots of soybean.</title>
        <authorList>
            <person name="Wang C."/>
        </authorList>
    </citation>
    <scope>NUCLEOTIDE SEQUENCE [LARGE SCALE GENOMIC DNA]</scope>
    <source>
        <strain evidence="6 7">CL12</strain>
    </source>
</reference>
<keyword evidence="4" id="KW-0804">Transcription</keyword>
<evidence type="ECO:0000313" key="7">
    <source>
        <dbReference type="Proteomes" id="UP000316429"/>
    </source>
</evidence>
<evidence type="ECO:0000259" key="5">
    <source>
        <dbReference type="Pfam" id="PF04198"/>
    </source>
</evidence>
<evidence type="ECO:0000256" key="2">
    <source>
        <dbReference type="ARBA" id="ARBA00023015"/>
    </source>
</evidence>
<evidence type="ECO:0000256" key="4">
    <source>
        <dbReference type="ARBA" id="ARBA00023163"/>
    </source>
</evidence>
<dbReference type="Gene3D" id="3.40.50.1360">
    <property type="match status" value="1"/>
</dbReference>
<dbReference type="OrthoDB" id="9808171at2"/>
<comment type="similarity">
    <text evidence="1">Belongs to the SorC transcriptional regulatory family.</text>
</comment>
<dbReference type="PANTHER" id="PTHR34294">
    <property type="entry name" value="TRANSCRIPTIONAL REGULATOR-RELATED"/>
    <property type="match status" value="1"/>
</dbReference>
<dbReference type="EMBL" id="VFYP01000008">
    <property type="protein sequence ID" value="TPP04239.1"/>
    <property type="molecule type" value="Genomic_DNA"/>
</dbReference>
<dbReference type="InterPro" id="IPR007324">
    <property type="entry name" value="Sugar-bd_dom_put"/>
</dbReference>